<dbReference type="Proteomes" id="UP000702544">
    <property type="component" value="Unassembled WGS sequence"/>
</dbReference>
<feature type="coiled-coil region" evidence="1">
    <location>
        <begin position="1016"/>
        <end position="1043"/>
    </location>
</feature>
<comment type="caution">
    <text evidence="4">The sequence shown here is derived from an EMBL/GenBank/DDBJ whole genome shotgun (WGS) entry which is preliminary data.</text>
</comment>
<proteinExistence type="predicted"/>
<accession>A0AAE4ZBG5</accession>
<evidence type="ECO:0008006" key="6">
    <source>
        <dbReference type="Google" id="ProtNLM"/>
    </source>
</evidence>
<evidence type="ECO:0000256" key="1">
    <source>
        <dbReference type="SAM" id="Coils"/>
    </source>
</evidence>
<evidence type="ECO:0000313" key="5">
    <source>
        <dbReference type="Proteomes" id="UP000702544"/>
    </source>
</evidence>
<feature type="compositionally biased region" description="Low complexity" evidence="2">
    <location>
        <begin position="762"/>
        <end position="802"/>
    </location>
</feature>
<keyword evidence="3" id="KW-0812">Transmembrane</keyword>
<keyword evidence="3" id="KW-1133">Transmembrane helix</keyword>
<feature type="region of interest" description="Disordered" evidence="2">
    <location>
        <begin position="835"/>
        <end position="857"/>
    </location>
</feature>
<dbReference type="EMBL" id="JAACAK010000114">
    <property type="protein sequence ID" value="NIR76177.1"/>
    <property type="molecule type" value="Genomic_DNA"/>
</dbReference>
<sequence>MSAHRHDPAREPAVRVLALWRRVALYLALAALAGVLAAVGAVLVASWAAGGSPAWQRPSPLPLLFWILAAAVAAAWLVTVVVAARRWSQRRAAEEVERRAGLRRGAVLAAIEPGAEQPGTSAELLQLHRARIGERLSDRRVSELGYAFAGRARSRAMLSVGAALLLLLGSLAVWMVGRDSAAQAWAAAAHPIRHLQAPPLPPLRIAALLERVERGEDLPLIVGAPERDSVLIAWKPRGDVATRSWHRVTADRVDAVVPNIEAPTRIWASAPDGAMTDTLAVTPFDPLLLIDVRIDLRFPPHTRREREVYSTPVPALTVPEGTWATVTGTATRQVRRAALRSRSGATLGFELTGERRFRRGFTVRPGAWGWQIVGAEGEPLEGEPDSLHFFTVADSAPRIDVVYPGVDTLLDTSMTQPLVIEAADDYGLSDAELVSWRVSAWGEAWPERVEPLEVDGEPHRVSLSALLDARGRGFLPGDTLYYYVRAYDNAPDRHEGRSREYRLRLPTLDEVRERAIVEAQELVGETEALAERARRQEEAMQALERSTRTQPAPGQQLAPPGSEGDVEFRETEAARRAVDEASRLLEESREIQQAVRELQEAVEASGLNDTTVLERLREIEALYERILTPELRERIEELREALAELDPQRIQEAIRQLAEGSVDFRERVEQTLELLRRAALEQEFARLETQAAELADEHEQLADRVDDSDAASDSAARRLEAQARELARRSEELSERSAELARQLQRAAEDAAGKQAAEAERAAAGAAGSDQSTASSLQRGSQRQASRSAAQAAAQMRQVADALRQGREGMQASWRQEVVQALQRTGTEALELAERQGELTEQMRSADAADREEARSQQAALKRGVDQMGETLLEMARRSLLVDRGLGGQIDEVSELLERLLAQMGDGTRSGGADPSLSERAAEALNEIAYRAMRAGQNAGSASSGTGLQEALQQLAELAQQQGDLNAQAGGLQPGDATDLLLQQLRQLAARQRAIGEDLENLSRDLGPRGQVLGRIDELGREAEELARDLERGRIDREIVERQNRLYNRLLDAGRTLERDEFERDRRAERPREVEVLRPGELPAELLKGPEYPLPDSETLSRYPPALRRLILEYFDRLNRGPSSRAP</sequence>
<gene>
    <name evidence="4" type="ORF">GWO12_13865</name>
</gene>
<evidence type="ECO:0000313" key="4">
    <source>
        <dbReference type="EMBL" id="NIR76177.1"/>
    </source>
</evidence>
<dbReference type="AlphaFoldDB" id="A0AAE4ZBG5"/>
<reference evidence="4 5" key="1">
    <citation type="submission" date="2020-01" db="EMBL/GenBank/DDBJ databases">
        <title>Genomes assembled from Gulf of Kutch pelagic sediment metagenomes.</title>
        <authorList>
            <person name="Chandrashekar M."/>
            <person name="Mahajan M.S."/>
            <person name="Dave K.J."/>
            <person name="Vatsa P."/>
            <person name="Nathani N.M."/>
        </authorList>
    </citation>
    <scope>NUCLEOTIDE SEQUENCE [LARGE SCALE GENOMIC DNA]</scope>
    <source>
        <strain evidence="4">KS3-K002</strain>
    </source>
</reference>
<protein>
    <recommendedName>
        <fullName evidence="6">DUF4175 family protein</fullName>
    </recommendedName>
</protein>
<keyword evidence="1" id="KW-0175">Coiled coil</keyword>
<feature type="transmembrane region" description="Helical" evidence="3">
    <location>
        <begin position="61"/>
        <end position="84"/>
    </location>
</feature>
<feature type="transmembrane region" description="Helical" evidence="3">
    <location>
        <begin position="23"/>
        <end position="49"/>
    </location>
</feature>
<feature type="coiled-coil region" evidence="1">
    <location>
        <begin position="574"/>
        <end position="604"/>
    </location>
</feature>
<feature type="region of interest" description="Disordered" evidence="2">
    <location>
        <begin position="697"/>
        <end position="717"/>
    </location>
</feature>
<name>A0AAE4ZBG5_9BACT</name>
<feature type="compositionally biased region" description="Low complexity" evidence="2">
    <location>
        <begin position="539"/>
        <end position="561"/>
    </location>
</feature>
<keyword evidence="3" id="KW-0472">Membrane</keyword>
<feature type="compositionally biased region" description="Basic and acidic residues" evidence="2">
    <location>
        <begin position="747"/>
        <end position="761"/>
    </location>
</feature>
<evidence type="ECO:0000256" key="3">
    <source>
        <dbReference type="SAM" id="Phobius"/>
    </source>
</evidence>
<evidence type="ECO:0000256" key="2">
    <source>
        <dbReference type="SAM" id="MobiDB-lite"/>
    </source>
</evidence>
<organism evidence="4 5">
    <name type="scientific">Candidatus Kutchimonas denitrificans</name>
    <dbReference type="NCBI Taxonomy" id="3056748"/>
    <lineage>
        <taxon>Bacteria</taxon>
        <taxon>Pseudomonadati</taxon>
        <taxon>Gemmatimonadota</taxon>
        <taxon>Gemmatimonadia</taxon>
        <taxon>Candidatus Palauibacterales</taxon>
        <taxon>Candidatus Palauibacteraceae</taxon>
        <taxon>Candidatus Kutchimonas</taxon>
    </lineage>
</organism>
<feature type="compositionally biased region" description="Basic and acidic residues" evidence="2">
    <location>
        <begin position="697"/>
        <end position="707"/>
    </location>
</feature>
<feature type="region of interest" description="Disordered" evidence="2">
    <location>
        <begin position="740"/>
        <end position="808"/>
    </location>
</feature>
<feature type="transmembrane region" description="Helical" evidence="3">
    <location>
        <begin position="156"/>
        <end position="177"/>
    </location>
</feature>
<feature type="region of interest" description="Disordered" evidence="2">
    <location>
        <begin position="533"/>
        <end position="572"/>
    </location>
</feature>